<dbReference type="EMBL" id="WQMT02000005">
    <property type="protein sequence ID" value="KAG9222090.1"/>
    <property type="molecule type" value="Genomic_DNA"/>
</dbReference>
<proteinExistence type="predicted"/>
<name>A0ACB7IWH3_PLECO</name>
<gene>
    <name evidence="1" type="ORF">CCMSSC00406_0009299</name>
</gene>
<evidence type="ECO:0000313" key="1">
    <source>
        <dbReference type="EMBL" id="KAG9222090.1"/>
    </source>
</evidence>
<evidence type="ECO:0000313" key="2">
    <source>
        <dbReference type="Proteomes" id="UP000824881"/>
    </source>
</evidence>
<organism evidence="1 2">
    <name type="scientific">Pleurotus cornucopiae</name>
    <name type="common">Cornucopia mushroom</name>
    <dbReference type="NCBI Taxonomy" id="5321"/>
    <lineage>
        <taxon>Eukaryota</taxon>
        <taxon>Fungi</taxon>
        <taxon>Dikarya</taxon>
        <taxon>Basidiomycota</taxon>
        <taxon>Agaricomycotina</taxon>
        <taxon>Agaricomycetes</taxon>
        <taxon>Agaricomycetidae</taxon>
        <taxon>Agaricales</taxon>
        <taxon>Pleurotineae</taxon>
        <taxon>Pleurotaceae</taxon>
        <taxon>Pleurotus</taxon>
    </lineage>
</organism>
<protein>
    <submittedName>
        <fullName evidence="1">Uncharacterized protein</fullName>
    </submittedName>
</protein>
<reference evidence="1 2" key="1">
    <citation type="journal article" date="2021" name="Appl. Environ. Microbiol.">
        <title>Genetic linkage and physical mapping for an oyster mushroom Pleurotus cornucopiae and QTL analysis for the trait cap color.</title>
        <authorList>
            <person name="Zhang Y."/>
            <person name="Gao W."/>
            <person name="Sonnenberg A."/>
            <person name="Chen Q."/>
            <person name="Zhang J."/>
            <person name="Huang C."/>
        </authorList>
    </citation>
    <scope>NUCLEOTIDE SEQUENCE [LARGE SCALE GENOMIC DNA]</scope>
    <source>
        <strain evidence="1">CCMSSC00406</strain>
    </source>
</reference>
<accession>A0ACB7IWH3</accession>
<comment type="caution">
    <text evidence="1">The sequence shown here is derived from an EMBL/GenBank/DDBJ whole genome shotgun (WGS) entry which is preliminary data.</text>
</comment>
<dbReference type="Proteomes" id="UP000824881">
    <property type="component" value="Unassembled WGS sequence"/>
</dbReference>
<keyword evidence="2" id="KW-1185">Reference proteome</keyword>
<sequence length="156" mass="17341">MSPFLYKWEMSRADSSPSSKHLLLSTSAVYNYQGEAGFKQPDGLLTQAVLHHHSIETIMVWVSNRSSQTIKVTITNTTGGEGATFDIVPEPLLVETWGQNHWGRNGAENVTVVFEKSGVKFQTALSPLDVLLVYNDTYIVQTSTKVGRILRQRTAN</sequence>